<protein>
    <submittedName>
        <fullName evidence="1">Uncharacterized protein</fullName>
    </submittedName>
</protein>
<accession>A0A8T1TS58</accession>
<name>A0A8T1TS58_9STRA</name>
<dbReference type="Proteomes" id="UP000688947">
    <property type="component" value="Unassembled WGS sequence"/>
</dbReference>
<proteinExistence type="predicted"/>
<comment type="caution">
    <text evidence="1">The sequence shown here is derived from an EMBL/GenBank/DDBJ whole genome shotgun (WGS) entry which is preliminary data.</text>
</comment>
<gene>
    <name evidence="1" type="ORF">JG687_00017098</name>
</gene>
<dbReference type="AlphaFoldDB" id="A0A8T1TS58"/>
<evidence type="ECO:0000313" key="1">
    <source>
        <dbReference type="EMBL" id="KAG6945758.1"/>
    </source>
</evidence>
<evidence type="ECO:0000313" key="2">
    <source>
        <dbReference type="Proteomes" id="UP000688947"/>
    </source>
</evidence>
<dbReference type="EMBL" id="JAENGZ010001893">
    <property type="protein sequence ID" value="KAG6945758.1"/>
    <property type="molecule type" value="Genomic_DNA"/>
</dbReference>
<dbReference type="OrthoDB" id="103299at2759"/>
<organism evidence="1 2">
    <name type="scientific">Phytophthora cactorum</name>
    <dbReference type="NCBI Taxonomy" id="29920"/>
    <lineage>
        <taxon>Eukaryota</taxon>
        <taxon>Sar</taxon>
        <taxon>Stramenopiles</taxon>
        <taxon>Oomycota</taxon>
        <taxon>Peronosporomycetes</taxon>
        <taxon>Peronosporales</taxon>
        <taxon>Peronosporaceae</taxon>
        <taxon>Phytophthora</taxon>
    </lineage>
</organism>
<sequence length="153" mass="16327">MASNVHSKWSVAESITVVESLGKAKGRAIALRLSICGGSCGVDPRGVGDLVVYRGDLPHADVSYMDGNLRLQASVNVDGMLHDEGVVESVAGAFFSRCDHCFKRCDSKLVLLNHYRACNDYPRKAESSASANATTRALSAKKISATLAKKKVV</sequence>
<reference evidence="1" key="1">
    <citation type="submission" date="2021-01" db="EMBL/GenBank/DDBJ databases">
        <title>Phytophthora aleatoria, a newly-described species from Pinus radiata is distinct from Phytophthora cactorum isolates based on comparative genomics.</title>
        <authorList>
            <person name="Mcdougal R."/>
            <person name="Panda P."/>
            <person name="Williams N."/>
            <person name="Studholme D.J."/>
        </authorList>
    </citation>
    <scope>NUCLEOTIDE SEQUENCE</scope>
    <source>
        <strain evidence="1">NZFS 3830</strain>
    </source>
</reference>